<evidence type="ECO:0000259" key="3">
    <source>
        <dbReference type="Pfam" id="PF21388"/>
    </source>
</evidence>
<dbReference type="AlphaFoldDB" id="A0A5N5K2Z4"/>
<feature type="region of interest" description="Disordered" evidence="2">
    <location>
        <begin position="432"/>
        <end position="467"/>
    </location>
</feature>
<dbReference type="EMBL" id="VFJC01000026">
    <property type="protein sequence ID" value="KAB5525801.1"/>
    <property type="molecule type" value="Genomic_DNA"/>
</dbReference>
<feature type="domain" description="Spermatogenesis-associated protein 2 PUB-like" evidence="3">
    <location>
        <begin position="90"/>
        <end position="211"/>
    </location>
</feature>
<gene>
    <name evidence="4" type="ORF">PHYPO_G00144370</name>
</gene>
<comment type="caution">
    <text evidence="4">The sequence shown here is derived from an EMBL/GenBank/DDBJ whole genome shotgun (WGS) entry which is preliminary data.</text>
</comment>
<feature type="region of interest" description="Disordered" evidence="2">
    <location>
        <begin position="216"/>
        <end position="252"/>
    </location>
</feature>
<protein>
    <recommendedName>
        <fullName evidence="3">Spermatogenesis-associated protein 2 PUB-like domain-containing protein</fullName>
    </recommendedName>
</protein>
<comment type="similarity">
    <text evidence="1">Belongs to the SPATA2 family.</text>
</comment>
<dbReference type="PANTHER" id="PTHR15326:SF9">
    <property type="entry name" value="SPERMATOGENESIS-ASSOCIATED PROTEIN 2"/>
    <property type="match status" value="1"/>
</dbReference>
<dbReference type="InterPro" id="IPR048839">
    <property type="entry name" value="SPATA2_PUB-like"/>
</dbReference>
<dbReference type="GO" id="GO:0005737">
    <property type="term" value="C:cytoplasm"/>
    <property type="evidence" value="ECO:0007669"/>
    <property type="project" value="TreeGrafter"/>
</dbReference>
<feature type="region of interest" description="Disordered" evidence="2">
    <location>
        <begin position="292"/>
        <end position="354"/>
    </location>
</feature>
<sequence>MTNTAGGETAKAGREDVLERYVTFYSRVWSDGGVKVCEDTRLMEQARQAVITQSEAAPTFTLLPFYPTVIDVISSTTTTTGSSTGSSTSSSTSSTSVLQRLSKAFEVLELFCINLFLFPWKKEIKTLKKFTGHFVYHVKAVLPPQATRSVLHRIGYDSETDTEYKLSENADPNRAKEMGFELFLARIECEHLIQLTSQTSHAECLEIIQSRGSAATLQEEPELSSAPNGVLEEDGTHRDDFLLNPEPSLKPLDLEMNECQNSERGSFLSEDKSILEMQKDYPDLAFRQRPIFKSSPAKLKHSRGRGAKSDREESGPRSTTSHAEAPEPALEPRSSEEQQLRVGAASRAPGLRHVDDASVTDLAEMMMEKLQVKELPGEEPLKCPVEETAQCEKNETIPPILCSPSHESVCRIAGCGSCPASDRLQRHGITEPPHSFYIPNRVSASAPAPPAEHEENIHPGSRAGPDPVLHHALEI</sequence>
<evidence type="ECO:0000313" key="4">
    <source>
        <dbReference type="EMBL" id="KAB5525801.1"/>
    </source>
</evidence>
<accession>A0A5N5K2Z4</accession>
<dbReference type="Gene3D" id="1.20.58.2190">
    <property type="match status" value="1"/>
</dbReference>
<evidence type="ECO:0000256" key="2">
    <source>
        <dbReference type="SAM" id="MobiDB-lite"/>
    </source>
</evidence>
<organism evidence="4 5">
    <name type="scientific">Pangasianodon hypophthalmus</name>
    <name type="common">Striped catfish</name>
    <name type="synonym">Helicophagus hypophthalmus</name>
    <dbReference type="NCBI Taxonomy" id="310915"/>
    <lineage>
        <taxon>Eukaryota</taxon>
        <taxon>Metazoa</taxon>
        <taxon>Chordata</taxon>
        <taxon>Craniata</taxon>
        <taxon>Vertebrata</taxon>
        <taxon>Euteleostomi</taxon>
        <taxon>Actinopterygii</taxon>
        <taxon>Neopterygii</taxon>
        <taxon>Teleostei</taxon>
        <taxon>Ostariophysi</taxon>
        <taxon>Siluriformes</taxon>
        <taxon>Pangasiidae</taxon>
        <taxon>Pangasianodon</taxon>
    </lineage>
</organism>
<name>A0A5N5K2Z4_PANHP</name>
<dbReference type="Proteomes" id="UP000327468">
    <property type="component" value="Chromosome 25"/>
</dbReference>
<dbReference type="Pfam" id="PF21388">
    <property type="entry name" value="SPATA2_PUB-like"/>
    <property type="match status" value="1"/>
</dbReference>
<dbReference type="PANTHER" id="PTHR15326">
    <property type="entry name" value="SPERMATOGENESIS-ASSOCIATED PROTEIN 2/TAMOZHENNIC"/>
    <property type="match status" value="1"/>
</dbReference>
<evidence type="ECO:0000313" key="5">
    <source>
        <dbReference type="Proteomes" id="UP000327468"/>
    </source>
</evidence>
<evidence type="ECO:0000256" key="1">
    <source>
        <dbReference type="ARBA" id="ARBA00038142"/>
    </source>
</evidence>
<reference evidence="4 5" key="1">
    <citation type="submission" date="2019-06" db="EMBL/GenBank/DDBJ databases">
        <title>A chromosome-scale genome assembly of the striped catfish, Pangasianodon hypophthalmus.</title>
        <authorList>
            <person name="Wen M."/>
            <person name="Zahm M."/>
            <person name="Roques C."/>
            <person name="Cabau C."/>
            <person name="Klopp C."/>
            <person name="Donnadieu C."/>
            <person name="Jouanno E."/>
            <person name="Avarre J.-C."/>
            <person name="Campet M."/>
            <person name="Ha T.T.T."/>
            <person name="Dugue R."/>
            <person name="Lampietro C."/>
            <person name="Louis A."/>
            <person name="Herpin A."/>
            <person name="Echchiki A."/>
            <person name="Berthelot C."/>
            <person name="Parey E."/>
            <person name="Roest-Crollius H."/>
            <person name="Braasch I."/>
            <person name="Postlethwait J."/>
            <person name="Bobe J."/>
            <person name="Montfort J."/>
            <person name="Bouchez O."/>
            <person name="Begum T."/>
            <person name="Schartl M."/>
            <person name="Guiguen Y."/>
        </authorList>
    </citation>
    <scope>NUCLEOTIDE SEQUENCE [LARGE SCALE GENOMIC DNA]</scope>
    <source>
        <strain evidence="4 5">Indonesia</strain>
        <tissue evidence="4">Blood</tissue>
    </source>
</reference>
<proteinExistence type="inferred from homology"/>
<keyword evidence="5" id="KW-1185">Reference proteome</keyword>